<dbReference type="GO" id="GO:0070646">
    <property type="term" value="P:protein modification by small protein removal"/>
    <property type="evidence" value="ECO:0007669"/>
    <property type="project" value="TreeGrafter"/>
</dbReference>
<gene>
    <name evidence="7" type="ORF">BDZ94DRAFT_1296268</name>
</gene>
<keyword evidence="3" id="KW-0378">Hydrolase</keyword>
<evidence type="ECO:0000259" key="4">
    <source>
        <dbReference type="PROSITE" id="PS51352"/>
    </source>
</evidence>
<dbReference type="PANTHER" id="PTHR12378:SF7">
    <property type="entry name" value="DESUMOYLATING ISOPEPTIDASE 1"/>
    <property type="match status" value="1"/>
</dbReference>
<dbReference type="SMART" id="SM01179">
    <property type="entry name" value="DUF862"/>
    <property type="match status" value="1"/>
</dbReference>
<dbReference type="InterPro" id="IPR017937">
    <property type="entry name" value="Thioredoxin_CS"/>
</dbReference>
<keyword evidence="8" id="KW-1185">Reference proteome</keyword>
<dbReference type="GO" id="GO:0008233">
    <property type="term" value="F:peptidase activity"/>
    <property type="evidence" value="ECO:0007669"/>
    <property type="project" value="UniProtKB-KW"/>
</dbReference>
<feature type="domain" description="Thioredoxin" evidence="4">
    <location>
        <begin position="149"/>
        <end position="305"/>
    </location>
</feature>
<dbReference type="Gene3D" id="3.40.30.10">
    <property type="entry name" value="Glutaredoxin"/>
    <property type="match status" value="1"/>
</dbReference>
<protein>
    <submittedName>
        <fullName evidence="7">DUF862-domain-containing protein</fullName>
    </submittedName>
</protein>
<feature type="domain" description="PPPDE" evidence="6">
    <location>
        <begin position="3"/>
        <end position="143"/>
    </location>
</feature>
<accession>A0A9P5YBN1</accession>
<evidence type="ECO:0000259" key="5">
    <source>
        <dbReference type="PROSITE" id="PS51396"/>
    </source>
</evidence>
<dbReference type="Pfam" id="PF08324">
    <property type="entry name" value="PUL"/>
    <property type="match status" value="1"/>
</dbReference>
<dbReference type="Gene3D" id="1.25.10.10">
    <property type="entry name" value="Leucine-rich Repeat Variant"/>
    <property type="match status" value="1"/>
</dbReference>
<organism evidence="7 8">
    <name type="scientific">Collybia nuda</name>
    <dbReference type="NCBI Taxonomy" id="64659"/>
    <lineage>
        <taxon>Eukaryota</taxon>
        <taxon>Fungi</taxon>
        <taxon>Dikarya</taxon>
        <taxon>Basidiomycota</taxon>
        <taxon>Agaricomycotina</taxon>
        <taxon>Agaricomycetes</taxon>
        <taxon>Agaricomycetidae</taxon>
        <taxon>Agaricales</taxon>
        <taxon>Tricholomatineae</taxon>
        <taxon>Clitocybaceae</taxon>
        <taxon>Collybia</taxon>
    </lineage>
</organism>
<dbReference type="PANTHER" id="PTHR12378">
    <property type="entry name" value="DESUMOYLATING ISOPEPTIDASE"/>
    <property type="match status" value="1"/>
</dbReference>
<name>A0A9P5YBN1_9AGAR</name>
<comment type="similarity">
    <text evidence="1">Belongs to the DeSI family.</text>
</comment>
<dbReference type="Gene3D" id="3.90.1720.30">
    <property type="entry name" value="PPPDE domains"/>
    <property type="match status" value="1"/>
</dbReference>
<proteinExistence type="inferred from homology"/>
<feature type="domain" description="PUL" evidence="5">
    <location>
        <begin position="322"/>
        <end position="624"/>
    </location>
</feature>
<dbReference type="PROSITE" id="PS00194">
    <property type="entry name" value="THIOREDOXIN_1"/>
    <property type="match status" value="1"/>
</dbReference>
<dbReference type="PROSITE" id="PS51396">
    <property type="entry name" value="PUL"/>
    <property type="match status" value="1"/>
</dbReference>
<dbReference type="AlphaFoldDB" id="A0A9P5YBN1"/>
<dbReference type="InterPro" id="IPR011989">
    <property type="entry name" value="ARM-like"/>
</dbReference>
<dbReference type="InterPro" id="IPR036249">
    <property type="entry name" value="Thioredoxin-like_sf"/>
</dbReference>
<dbReference type="InterPro" id="IPR042266">
    <property type="entry name" value="PPPDE_sf"/>
</dbReference>
<evidence type="ECO:0000259" key="6">
    <source>
        <dbReference type="PROSITE" id="PS51858"/>
    </source>
</evidence>
<evidence type="ECO:0000313" key="8">
    <source>
        <dbReference type="Proteomes" id="UP000807353"/>
    </source>
</evidence>
<dbReference type="Pfam" id="PF05903">
    <property type="entry name" value="Peptidase_C97"/>
    <property type="match status" value="1"/>
</dbReference>
<dbReference type="EMBL" id="MU150245">
    <property type="protein sequence ID" value="KAF9465777.1"/>
    <property type="molecule type" value="Genomic_DNA"/>
</dbReference>
<dbReference type="OrthoDB" id="21221at2759"/>
<evidence type="ECO:0000256" key="1">
    <source>
        <dbReference type="ARBA" id="ARBA00008140"/>
    </source>
</evidence>
<evidence type="ECO:0000256" key="3">
    <source>
        <dbReference type="ARBA" id="ARBA00022801"/>
    </source>
</evidence>
<dbReference type="SUPFAM" id="SSF52833">
    <property type="entry name" value="Thioredoxin-like"/>
    <property type="match status" value="1"/>
</dbReference>
<dbReference type="Proteomes" id="UP000807353">
    <property type="component" value="Unassembled WGS sequence"/>
</dbReference>
<reference evidence="7" key="1">
    <citation type="submission" date="2020-11" db="EMBL/GenBank/DDBJ databases">
        <authorList>
            <consortium name="DOE Joint Genome Institute"/>
            <person name="Ahrendt S."/>
            <person name="Riley R."/>
            <person name="Andreopoulos W."/>
            <person name="Labutti K."/>
            <person name="Pangilinan J."/>
            <person name="Ruiz-Duenas F.J."/>
            <person name="Barrasa J.M."/>
            <person name="Sanchez-Garcia M."/>
            <person name="Camarero S."/>
            <person name="Miyauchi S."/>
            <person name="Serrano A."/>
            <person name="Linde D."/>
            <person name="Babiker R."/>
            <person name="Drula E."/>
            <person name="Ayuso-Fernandez I."/>
            <person name="Pacheco R."/>
            <person name="Padilla G."/>
            <person name="Ferreira P."/>
            <person name="Barriuso J."/>
            <person name="Kellner H."/>
            <person name="Castanera R."/>
            <person name="Alfaro M."/>
            <person name="Ramirez L."/>
            <person name="Pisabarro A.G."/>
            <person name="Kuo A."/>
            <person name="Tritt A."/>
            <person name="Lipzen A."/>
            <person name="He G."/>
            <person name="Yan M."/>
            <person name="Ng V."/>
            <person name="Cullen D."/>
            <person name="Martin F."/>
            <person name="Rosso M.-N."/>
            <person name="Henrissat B."/>
            <person name="Hibbett D."/>
            <person name="Martinez A.T."/>
            <person name="Grigoriev I.V."/>
        </authorList>
    </citation>
    <scope>NUCLEOTIDE SEQUENCE</scope>
    <source>
        <strain evidence="7">CBS 247.69</strain>
    </source>
</reference>
<dbReference type="InterPro" id="IPR008580">
    <property type="entry name" value="PPPDE_dom"/>
</dbReference>
<sequence>MEVPVKLYVYDLSNGMARQYSRQLTGRQIDGIWHTSIVVFGKEMVYGQGIDTTLPGQSHHGTPAQIIDMGTTSIDEETFNEYIAEMKEHYTADKYHLLDFNCNSFTNDCVGFLTGGSIPSFIKDLPTDFLSTPFGAAMRPTIDAWYRRPATGGPAPGFSSPNPQLASSLLQNVISNAQGPSTSAVPAAQTLTAPVHIITNPPAFNSFLRSHRAAVAFFTDHTCAPCKMIEPVFERLSEEKGVKTGGTGAGFAKIDIGVGLGQSLASEWGIRATPTFIFFLDGKKLDEVKGADATELRTQVDLLLFQAYPAHPHTSLSLPAIQALSLNPILFTQVPALDIVLGKLASFIDSAPWTSIPQTKAQVKQILTGTVAPYLKSRFATPASPQPQSATSHILTSWSQATSALSAALPPPSLFPLVDLWRLAVLDPNVSTWTPPSPSVDPIFLFLEKASTALRTPSSAASPRNYILTTLRLLANAFSSATLARRLLLTSRATMTAVLVPSLLHEDGAVRTAAASLAFNVAALIQKGRVGKVRGESVDAFEDEDWEVEIVSAVVEALDRETTSEDVVHRLTACLAFLLRLSPAFEMQLVPLLDVLQAQDVLKRKLVKDGCGEAGVVKKDVKKLIEEVAGKLCR</sequence>
<dbReference type="InterPro" id="IPR013766">
    <property type="entry name" value="Thioredoxin_domain"/>
</dbReference>
<dbReference type="PROSITE" id="PS51858">
    <property type="entry name" value="PPPDE"/>
    <property type="match status" value="1"/>
</dbReference>
<dbReference type="PROSITE" id="PS51352">
    <property type="entry name" value="THIOREDOXIN_2"/>
    <property type="match status" value="1"/>
</dbReference>
<keyword evidence="2" id="KW-0645">Protease</keyword>
<evidence type="ECO:0000256" key="2">
    <source>
        <dbReference type="ARBA" id="ARBA00022670"/>
    </source>
</evidence>
<dbReference type="InterPro" id="IPR013535">
    <property type="entry name" value="PUL_dom"/>
</dbReference>
<dbReference type="Pfam" id="PF00085">
    <property type="entry name" value="Thioredoxin"/>
    <property type="match status" value="1"/>
</dbReference>
<dbReference type="CDD" id="cd02947">
    <property type="entry name" value="TRX_family"/>
    <property type="match status" value="1"/>
</dbReference>
<comment type="caution">
    <text evidence="7">The sequence shown here is derived from an EMBL/GenBank/DDBJ whole genome shotgun (WGS) entry which is preliminary data.</text>
</comment>
<dbReference type="GO" id="GO:0006508">
    <property type="term" value="P:proteolysis"/>
    <property type="evidence" value="ECO:0007669"/>
    <property type="project" value="UniProtKB-KW"/>
</dbReference>
<evidence type="ECO:0000313" key="7">
    <source>
        <dbReference type="EMBL" id="KAF9465777.1"/>
    </source>
</evidence>